<dbReference type="Gene3D" id="3.40.50.11540">
    <property type="entry name" value="NADH-ubiquinone oxidoreductase 51kDa subunit"/>
    <property type="match status" value="1"/>
</dbReference>
<gene>
    <name evidence="9" type="ORF">AUK42_07655</name>
    <name evidence="11" type="ORF">CO097_01835</name>
    <name evidence="10" type="ORF">COZ58_07970</name>
</gene>
<protein>
    <recommendedName>
        <fullName evidence="8">4Fe-4S ferredoxin-type domain-containing protein</fullName>
    </recommendedName>
</protein>
<sequence length="443" mass="49627">MALENVLRNMGVVGAGGAGFPTHIKVANKCEVVIGNGAECEPLLYNDKYIMEEVGEEVVKGLELVMQSTDAKKGIIALKKKYLSIAGNLEKTIAEKKNISLFLLEDYYPVGDEFILIQEITGKVIPEGRIPPDIGCLVNNVETLRNVYRAEKGKAVTRRTLTCIGEVKKPSIITARIGTSFREIINLCEPTLEDFVVIVGGPMMGKVVFDLDTPVIKTTTGILVLPKDHPLVLKKTMRIEYIIKQSKAACCQCSYCTDLCPRYLLGHELYPHKIMRQINFGIDIPYEVIQNAFLCSECGLCEVFACPMELSPRIINQKIKANLLAAGYQPKFSGEKESSREERAERAYRKIPSSRIKNRLRLDKYDEDSQRPLRVIETDPDQVEILLKQHTGVPSEPVVKINEPVNEGDLIAEIPKEKLGARLHSSIKGRITYIDEERIIIKK</sequence>
<evidence type="ECO:0000256" key="3">
    <source>
        <dbReference type="ARBA" id="ARBA00022723"/>
    </source>
</evidence>
<proteinExistence type="predicted"/>
<keyword evidence="7" id="KW-0411">Iron-sulfur</keyword>
<evidence type="ECO:0000256" key="1">
    <source>
        <dbReference type="ARBA" id="ARBA00022448"/>
    </source>
</evidence>
<dbReference type="InterPro" id="IPR017054">
    <property type="entry name" value="PduS"/>
</dbReference>
<reference evidence="10" key="2">
    <citation type="submission" date="2017-09" db="EMBL/GenBank/DDBJ databases">
        <title>Depth-based differentiation of microbial function through sediment-hosted aquifers and enrichment of novel symbionts in the deep terrestrial subsurface.</title>
        <authorList>
            <person name="Probst A.J."/>
            <person name="Ladd B."/>
            <person name="Jarett J.K."/>
            <person name="Geller-Mcgrath D.E."/>
            <person name="Sieber C.M.K."/>
            <person name="Emerson J.B."/>
            <person name="Anantharaman K."/>
            <person name="Thomas B.C."/>
            <person name="Malmstrom R."/>
            <person name="Stieglmeier M."/>
            <person name="Klingl A."/>
            <person name="Woyke T."/>
            <person name="Ryan C.M."/>
            <person name="Banfield J.F."/>
        </authorList>
    </citation>
    <scope>NUCLEOTIDE SEQUENCE</scope>
    <source>
        <strain evidence="10">CG_4_8_14_3_um_filter_34_18</strain>
    </source>
</reference>
<dbReference type="GO" id="GO:0046872">
    <property type="term" value="F:metal ion binding"/>
    <property type="evidence" value="ECO:0007669"/>
    <property type="project" value="UniProtKB-KW"/>
</dbReference>
<dbReference type="GO" id="GO:0051539">
    <property type="term" value="F:4 iron, 4 sulfur cluster binding"/>
    <property type="evidence" value="ECO:0007669"/>
    <property type="project" value="UniProtKB-KW"/>
</dbReference>
<evidence type="ECO:0000313" key="9">
    <source>
        <dbReference type="EMBL" id="OIP66838.1"/>
    </source>
</evidence>
<keyword evidence="1" id="KW-0813">Transport</keyword>
<keyword evidence="6" id="KW-0408">Iron</keyword>
<feature type="domain" description="4Fe-4S ferredoxin-type" evidence="8">
    <location>
        <begin position="286"/>
        <end position="317"/>
    </location>
</feature>
<evidence type="ECO:0000313" key="11">
    <source>
        <dbReference type="EMBL" id="PJB57622.1"/>
    </source>
</evidence>
<dbReference type="Proteomes" id="UP000231493">
    <property type="component" value="Unassembled WGS sequence"/>
</dbReference>
<dbReference type="Pfam" id="PF01512">
    <property type="entry name" value="Complex1_51K"/>
    <property type="match status" value="1"/>
</dbReference>
<organism evidence="9 12">
    <name type="scientific">Candidatus Infernicultor aquiphilus</name>
    <dbReference type="NCBI Taxonomy" id="1805029"/>
    <lineage>
        <taxon>Bacteria</taxon>
        <taxon>Pseudomonadati</taxon>
        <taxon>Atribacterota</taxon>
        <taxon>Candidatus Phoenicimicrobiia</taxon>
        <taxon>Candidatus Pheonicimicrobiales</taxon>
        <taxon>Candidatus Phoenicimicrobiaceae</taxon>
        <taxon>Candidatus Infernicultor</taxon>
    </lineage>
</organism>
<dbReference type="Pfam" id="PF13375">
    <property type="entry name" value="RnfC_N"/>
    <property type="match status" value="1"/>
</dbReference>
<reference evidence="9 12" key="1">
    <citation type="journal article" date="2016" name="Environ. Microbiol.">
        <title>Genomic resolution of a cold subsurface aquifer community provides metabolic insights for novel microbes adapted to high CO concentrations.</title>
        <authorList>
            <person name="Probst A.J."/>
            <person name="Castelle C.J."/>
            <person name="Singh A."/>
            <person name="Brown C.T."/>
            <person name="Anantharaman K."/>
            <person name="Sharon I."/>
            <person name="Hug L.A."/>
            <person name="Burstein D."/>
            <person name="Emerson J.B."/>
            <person name="Thomas B.C."/>
            <person name="Banfield J.F."/>
        </authorList>
    </citation>
    <scope>NUCLEOTIDE SEQUENCE [LARGE SCALE GENOMIC DNA]</scope>
    <source>
        <strain evidence="9">CG2_30_33_13</strain>
    </source>
</reference>
<dbReference type="EMBL" id="PFIP01000165">
    <property type="protein sequence ID" value="PIX33338.1"/>
    <property type="molecule type" value="Genomic_DNA"/>
</dbReference>
<dbReference type="PROSITE" id="PS51379">
    <property type="entry name" value="4FE4S_FER_2"/>
    <property type="match status" value="1"/>
</dbReference>
<dbReference type="EMBL" id="PFTV01000044">
    <property type="protein sequence ID" value="PJB57622.1"/>
    <property type="molecule type" value="Genomic_DNA"/>
</dbReference>
<dbReference type="InterPro" id="IPR017900">
    <property type="entry name" value="4Fe4S_Fe_S_CS"/>
</dbReference>
<evidence type="ECO:0000313" key="13">
    <source>
        <dbReference type="Proteomes" id="UP000228560"/>
    </source>
</evidence>
<evidence type="ECO:0000256" key="5">
    <source>
        <dbReference type="ARBA" id="ARBA00022982"/>
    </source>
</evidence>
<dbReference type="SUPFAM" id="SSF142019">
    <property type="entry name" value="Nqo1 FMN-binding domain-like"/>
    <property type="match status" value="1"/>
</dbReference>
<keyword evidence="3" id="KW-0479">Metal-binding</keyword>
<evidence type="ECO:0000256" key="2">
    <source>
        <dbReference type="ARBA" id="ARBA00022485"/>
    </source>
</evidence>
<evidence type="ECO:0000256" key="7">
    <source>
        <dbReference type="ARBA" id="ARBA00023014"/>
    </source>
</evidence>
<dbReference type="PANTHER" id="PTHR43034">
    <property type="entry name" value="ION-TRANSLOCATING OXIDOREDUCTASE COMPLEX SUBUNIT C"/>
    <property type="match status" value="1"/>
</dbReference>
<evidence type="ECO:0000313" key="14">
    <source>
        <dbReference type="Proteomes" id="UP000231493"/>
    </source>
</evidence>
<evidence type="ECO:0000313" key="10">
    <source>
        <dbReference type="EMBL" id="PIX33338.1"/>
    </source>
</evidence>
<evidence type="ECO:0000313" key="12">
    <source>
        <dbReference type="Proteomes" id="UP000182763"/>
    </source>
</evidence>
<name>A0A1J5GG26_9BACT</name>
<dbReference type="PIRSF" id="PIRSF036408">
    <property type="entry name" value="PduS_prd"/>
    <property type="match status" value="1"/>
</dbReference>
<evidence type="ECO:0000256" key="6">
    <source>
        <dbReference type="ARBA" id="ARBA00023004"/>
    </source>
</evidence>
<dbReference type="InterPro" id="IPR011538">
    <property type="entry name" value="Nuo51_FMN-bd"/>
</dbReference>
<keyword evidence="5" id="KW-0249">Electron transport</keyword>
<dbReference type="PROSITE" id="PS00198">
    <property type="entry name" value="4FE4S_FER_1"/>
    <property type="match status" value="1"/>
</dbReference>
<dbReference type="InterPro" id="IPR026902">
    <property type="entry name" value="RnfC_N"/>
</dbReference>
<keyword evidence="2" id="KW-0004">4Fe-4S</keyword>
<accession>A0A1J5GG26</accession>
<accession>A0A2M7K5C3</accession>
<dbReference type="InterPro" id="IPR037225">
    <property type="entry name" value="Nuo51_FMN-bd_sf"/>
</dbReference>
<reference evidence="13 14" key="3">
    <citation type="submission" date="2017-09" db="EMBL/GenBank/DDBJ databases">
        <title>Depth-based differentiation of microbial function through sediment-hosted aquifers and enrichment of novel symbionts in the deep terrestrial subsurface.</title>
        <authorList>
            <person name="Probst A.J."/>
            <person name="Ladd B."/>
            <person name="Jarett J.K."/>
            <person name="Geller-Mcgrath D.E."/>
            <person name="Sieber C.M."/>
            <person name="Emerson J.B."/>
            <person name="Anantharaman K."/>
            <person name="Thomas B.C."/>
            <person name="Malmstrom R."/>
            <person name="Stieglmeier M."/>
            <person name="Klingl A."/>
            <person name="Woyke T."/>
            <person name="Ryan C.M."/>
            <person name="Banfield J.F."/>
        </authorList>
    </citation>
    <scope>NUCLEOTIDE SEQUENCE [LARGE SCALE GENOMIC DNA]</scope>
    <source>
        <strain evidence="11">CG_4_9_14_3_um_filter_33_16</strain>
    </source>
</reference>
<accession>A0A2M8CEX0</accession>
<evidence type="ECO:0000256" key="4">
    <source>
        <dbReference type="ARBA" id="ARBA00022737"/>
    </source>
</evidence>
<dbReference type="Proteomes" id="UP000182763">
    <property type="component" value="Unassembled WGS sequence"/>
</dbReference>
<dbReference type="Proteomes" id="UP000228560">
    <property type="component" value="Unassembled WGS sequence"/>
</dbReference>
<dbReference type="InterPro" id="IPR010208">
    <property type="entry name" value="Ion_transpt_RnfC/RsxC"/>
</dbReference>
<evidence type="ECO:0000259" key="8">
    <source>
        <dbReference type="PROSITE" id="PS51379"/>
    </source>
</evidence>
<dbReference type="GO" id="GO:0016020">
    <property type="term" value="C:membrane"/>
    <property type="evidence" value="ECO:0007669"/>
    <property type="project" value="InterPro"/>
</dbReference>
<dbReference type="SUPFAM" id="SSF46548">
    <property type="entry name" value="alpha-helical ferredoxin"/>
    <property type="match status" value="1"/>
</dbReference>
<comment type="caution">
    <text evidence="9">The sequence shown here is derived from an EMBL/GenBank/DDBJ whole genome shotgun (WGS) entry which is preliminary data.</text>
</comment>
<dbReference type="STRING" id="1805029.AUK42_07655"/>
<dbReference type="Pfam" id="PF13534">
    <property type="entry name" value="Fer4_17"/>
    <property type="match status" value="1"/>
</dbReference>
<dbReference type="EMBL" id="MNYY01000149">
    <property type="protein sequence ID" value="OIP66838.1"/>
    <property type="molecule type" value="Genomic_DNA"/>
</dbReference>
<dbReference type="PANTHER" id="PTHR43034:SF2">
    <property type="entry name" value="ION-TRANSLOCATING OXIDOREDUCTASE COMPLEX SUBUNIT C"/>
    <property type="match status" value="1"/>
</dbReference>
<dbReference type="InterPro" id="IPR017896">
    <property type="entry name" value="4Fe4S_Fe-S-bd"/>
</dbReference>
<keyword evidence="4" id="KW-0677">Repeat</keyword>
<dbReference type="AlphaFoldDB" id="A0A1J5GG26"/>
<dbReference type="GO" id="GO:0009055">
    <property type="term" value="F:electron transfer activity"/>
    <property type="evidence" value="ECO:0007669"/>
    <property type="project" value="InterPro"/>
</dbReference>
<dbReference type="SUPFAM" id="SSF142984">
    <property type="entry name" value="Nqo1 middle domain-like"/>
    <property type="match status" value="1"/>
</dbReference>